<proteinExistence type="predicted"/>
<keyword evidence="2" id="KW-0489">Methyltransferase</keyword>
<dbReference type="Gene3D" id="3.40.50.150">
    <property type="entry name" value="Vaccinia Virus protein VP39"/>
    <property type="match status" value="1"/>
</dbReference>
<comment type="caution">
    <text evidence="2">The sequence shown here is derived from an EMBL/GenBank/DDBJ whole genome shotgun (WGS) entry which is preliminary data.</text>
</comment>
<protein>
    <submittedName>
        <fullName evidence="2">Methyltransferase family protein</fullName>
    </submittedName>
</protein>
<dbReference type="InterPro" id="IPR041698">
    <property type="entry name" value="Methyltransf_25"/>
</dbReference>
<dbReference type="OrthoDB" id="9788660at2"/>
<dbReference type="RefSeq" id="WP_121459939.1">
    <property type="nucleotide sequence ID" value="NZ_RBXB01000001.1"/>
</dbReference>
<dbReference type="CDD" id="cd02440">
    <property type="entry name" value="AdoMet_MTases"/>
    <property type="match status" value="1"/>
</dbReference>
<dbReference type="Pfam" id="PF13649">
    <property type="entry name" value="Methyltransf_25"/>
    <property type="match status" value="1"/>
</dbReference>
<dbReference type="PANTHER" id="PTHR12843:SF5">
    <property type="entry name" value="EEF1A LYSINE METHYLTRANSFERASE 2"/>
    <property type="match status" value="1"/>
</dbReference>
<evidence type="ECO:0000313" key="2">
    <source>
        <dbReference type="EMBL" id="RKT00989.1"/>
    </source>
</evidence>
<evidence type="ECO:0000313" key="3">
    <source>
        <dbReference type="Proteomes" id="UP000272428"/>
    </source>
</evidence>
<feature type="domain" description="Methyltransferase" evidence="1">
    <location>
        <begin position="47"/>
        <end position="127"/>
    </location>
</feature>
<dbReference type="Proteomes" id="UP000272428">
    <property type="component" value="Unassembled WGS sequence"/>
</dbReference>
<dbReference type="SUPFAM" id="SSF53335">
    <property type="entry name" value="S-adenosyl-L-methionine-dependent methyltransferases"/>
    <property type="match status" value="1"/>
</dbReference>
<sequence length="204" mass="23416">MNENIKKDHWEKVYQTKTPKEVSWTQEKPQTSLNLIHSCGLGKEASIIDIGGGDSHLVDFLLEEGYQNITVLDISAKALERAQQRLGVHAGKVTWIEADVTEFNPKETYDIWHDRAAFHFLTQQEQVQKYLQITKDNVTGYIILGTFSTNGPTKCSGLDIQQYDESSLDSLFQDSFEKLDCFTEDHTTPFNTIQNFIFCRFKKL</sequence>
<evidence type="ECO:0000259" key="1">
    <source>
        <dbReference type="Pfam" id="PF13649"/>
    </source>
</evidence>
<dbReference type="AlphaFoldDB" id="A0A495SL21"/>
<reference evidence="2 3" key="1">
    <citation type="submission" date="2018-10" db="EMBL/GenBank/DDBJ databases">
        <title>Genomic Encyclopedia of Archaeal and Bacterial Type Strains, Phase II (KMG-II): from individual species to whole genera.</title>
        <authorList>
            <person name="Goeker M."/>
        </authorList>
    </citation>
    <scope>NUCLEOTIDE SEQUENCE [LARGE SCALE GENOMIC DNA]</scope>
    <source>
        <strain evidence="2 3">DSM 14219</strain>
    </source>
</reference>
<name>A0A495SL21_9FLAO</name>
<keyword evidence="3" id="KW-1185">Reference proteome</keyword>
<dbReference type="EMBL" id="RBXB01000001">
    <property type="protein sequence ID" value="RKT00989.1"/>
    <property type="molecule type" value="Genomic_DNA"/>
</dbReference>
<organism evidence="2 3">
    <name type="scientific">Chryseobacterium defluvii</name>
    <dbReference type="NCBI Taxonomy" id="160396"/>
    <lineage>
        <taxon>Bacteria</taxon>
        <taxon>Pseudomonadati</taxon>
        <taxon>Bacteroidota</taxon>
        <taxon>Flavobacteriia</taxon>
        <taxon>Flavobacteriales</taxon>
        <taxon>Weeksellaceae</taxon>
        <taxon>Chryseobacterium group</taxon>
        <taxon>Chryseobacterium</taxon>
    </lineage>
</organism>
<dbReference type="GO" id="GO:0008168">
    <property type="term" value="F:methyltransferase activity"/>
    <property type="evidence" value="ECO:0007669"/>
    <property type="project" value="UniProtKB-KW"/>
</dbReference>
<dbReference type="InterPro" id="IPR029063">
    <property type="entry name" value="SAM-dependent_MTases_sf"/>
</dbReference>
<keyword evidence="2" id="KW-0808">Transferase</keyword>
<dbReference type="PANTHER" id="PTHR12843">
    <property type="entry name" value="PROTEIN-LYSINE N-METHYLTRANSFERASE METTL10"/>
    <property type="match status" value="1"/>
</dbReference>
<gene>
    <name evidence="2" type="ORF">BCF58_0200</name>
</gene>
<dbReference type="GO" id="GO:0032259">
    <property type="term" value="P:methylation"/>
    <property type="evidence" value="ECO:0007669"/>
    <property type="project" value="UniProtKB-KW"/>
</dbReference>
<accession>A0A495SL21</accession>